<dbReference type="Pfam" id="PF07730">
    <property type="entry name" value="HisKA_3"/>
    <property type="match status" value="1"/>
</dbReference>
<comment type="cofactor">
    <cofactor evidence="2">
        <name>[4Fe-4S] cluster</name>
        <dbReference type="ChEBI" id="CHEBI:49883"/>
    </cofactor>
</comment>
<evidence type="ECO:0000313" key="20">
    <source>
        <dbReference type="EMBL" id="MBB6071661.1"/>
    </source>
</evidence>
<dbReference type="GO" id="GO:0000155">
    <property type="term" value="F:phosphorelay sensor kinase activity"/>
    <property type="evidence" value="ECO:0007669"/>
    <property type="project" value="InterPro"/>
</dbReference>
<evidence type="ECO:0000256" key="10">
    <source>
        <dbReference type="ARBA" id="ARBA00022723"/>
    </source>
</evidence>
<keyword evidence="21" id="KW-1185">Reference proteome</keyword>
<comment type="subcellular location">
    <subcellularLocation>
        <location evidence="3">Cytoplasm</location>
    </subcellularLocation>
</comment>
<dbReference type="InterPro" id="IPR050482">
    <property type="entry name" value="Sensor_HK_TwoCompSys"/>
</dbReference>
<keyword evidence="9" id="KW-0808">Transferase</keyword>
<dbReference type="SUPFAM" id="SSF55874">
    <property type="entry name" value="ATPase domain of HSP90 chaperone/DNA topoisomerase II/histidine kinase"/>
    <property type="match status" value="1"/>
</dbReference>
<dbReference type="GO" id="GO:0046872">
    <property type="term" value="F:metal ion binding"/>
    <property type="evidence" value="ECO:0007669"/>
    <property type="project" value="UniProtKB-KW"/>
</dbReference>
<dbReference type="GO" id="GO:0005737">
    <property type="term" value="C:cytoplasm"/>
    <property type="evidence" value="ECO:0007669"/>
    <property type="project" value="UniProtKB-SubCell"/>
</dbReference>
<evidence type="ECO:0000256" key="15">
    <source>
        <dbReference type="ARBA" id="ARBA00023012"/>
    </source>
</evidence>
<dbReference type="EMBL" id="JACHIA010000010">
    <property type="protein sequence ID" value="MBB6071661.1"/>
    <property type="molecule type" value="Genomic_DNA"/>
</dbReference>
<dbReference type="GO" id="GO:0046983">
    <property type="term" value="F:protein dimerization activity"/>
    <property type="evidence" value="ECO:0007669"/>
    <property type="project" value="InterPro"/>
</dbReference>
<dbReference type="AlphaFoldDB" id="A0A841H0Q8"/>
<evidence type="ECO:0000256" key="7">
    <source>
        <dbReference type="ARBA" id="ARBA00022490"/>
    </source>
</evidence>
<reference evidence="20 21" key="1">
    <citation type="submission" date="2020-08" db="EMBL/GenBank/DDBJ databases">
        <title>Genomic Encyclopedia of Type Strains, Phase IV (KMG-IV): sequencing the most valuable type-strain genomes for metagenomic binning, comparative biology and taxonomic classification.</title>
        <authorList>
            <person name="Goeker M."/>
        </authorList>
    </citation>
    <scope>NUCLEOTIDE SEQUENCE [LARGE SCALE GENOMIC DNA]</scope>
    <source>
        <strain evidence="20 21">DSM 29007</strain>
    </source>
</reference>
<evidence type="ECO:0000256" key="6">
    <source>
        <dbReference type="ARBA" id="ARBA00022485"/>
    </source>
</evidence>
<dbReference type="PRINTS" id="PR00344">
    <property type="entry name" value="BCTRLSENSOR"/>
</dbReference>
<dbReference type="CDD" id="cd16917">
    <property type="entry name" value="HATPase_UhpB-NarQ-NarX-like"/>
    <property type="match status" value="1"/>
</dbReference>
<dbReference type="GO" id="GO:0016020">
    <property type="term" value="C:membrane"/>
    <property type="evidence" value="ECO:0007669"/>
    <property type="project" value="InterPro"/>
</dbReference>
<evidence type="ECO:0000256" key="14">
    <source>
        <dbReference type="ARBA" id="ARBA00023004"/>
    </source>
</evidence>
<dbReference type="PANTHER" id="PTHR24421:SF10">
    <property type="entry name" value="NITRATE_NITRITE SENSOR PROTEIN NARQ"/>
    <property type="match status" value="1"/>
</dbReference>
<evidence type="ECO:0000256" key="11">
    <source>
        <dbReference type="ARBA" id="ARBA00022741"/>
    </source>
</evidence>
<evidence type="ECO:0000256" key="9">
    <source>
        <dbReference type="ARBA" id="ARBA00022679"/>
    </source>
</evidence>
<dbReference type="Pfam" id="PF02518">
    <property type="entry name" value="HATPase_c"/>
    <property type="match status" value="1"/>
</dbReference>
<evidence type="ECO:0000256" key="18">
    <source>
        <dbReference type="ARBA" id="ARBA00030800"/>
    </source>
</evidence>
<dbReference type="GO" id="GO:0051539">
    <property type="term" value="F:4 iron, 4 sulfur cluster binding"/>
    <property type="evidence" value="ECO:0007669"/>
    <property type="project" value="UniProtKB-KW"/>
</dbReference>
<keyword evidence="8" id="KW-0597">Phosphoprotein</keyword>
<keyword evidence="6" id="KW-0004">4Fe-4S</keyword>
<dbReference type="PROSITE" id="PS50109">
    <property type="entry name" value="HIS_KIN"/>
    <property type="match status" value="1"/>
</dbReference>
<keyword evidence="12 20" id="KW-0418">Kinase</keyword>
<evidence type="ECO:0000256" key="12">
    <source>
        <dbReference type="ARBA" id="ARBA00022777"/>
    </source>
</evidence>
<evidence type="ECO:0000256" key="16">
    <source>
        <dbReference type="ARBA" id="ARBA00023014"/>
    </source>
</evidence>
<dbReference type="InterPro" id="IPR011712">
    <property type="entry name" value="Sig_transdc_His_kin_sub3_dim/P"/>
</dbReference>
<evidence type="ECO:0000256" key="5">
    <source>
        <dbReference type="ARBA" id="ARBA00017322"/>
    </source>
</evidence>
<dbReference type="Proteomes" id="UP000582837">
    <property type="component" value="Unassembled WGS sequence"/>
</dbReference>
<gene>
    <name evidence="20" type="ORF">HNQ61_003300</name>
</gene>
<keyword evidence="11" id="KW-0547">Nucleotide-binding</keyword>
<dbReference type="RefSeq" id="WP_170032287.1">
    <property type="nucleotide sequence ID" value="NZ_JABDTL010000001.1"/>
</dbReference>
<evidence type="ECO:0000256" key="17">
    <source>
        <dbReference type="ARBA" id="ARBA00024827"/>
    </source>
</evidence>
<comment type="caution">
    <text evidence="20">The sequence shown here is derived from an EMBL/GenBank/DDBJ whole genome shotgun (WGS) entry which is preliminary data.</text>
</comment>
<keyword evidence="13" id="KW-0067">ATP-binding</keyword>
<evidence type="ECO:0000256" key="1">
    <source>
        <dbReference type="ARBA" id="ARBA00000085"/>
    </source>
</evidence>
<comment type="catalytic activity">
    <reaction evidence="1">
        <text>ATP + protein L-histidine = ADP + protein N-phospho-L-histidine.</text>
        <dbReference type="EC" id="2.7.13.3"/>
    </reaction>
</comment>
<dbReference type="Gene3D" id="3.30.565.10">
    <property type="entry name" value="Histidine kinase-like ATPase, C-terminal domain"/>
    <property type="match status" value="1"/>
</dbReference>
<keyword evidence="10" id="KW-0479">Metal-binding</keyword>
<evidence type="ECO:0000256" key="3">
    <source>
        <dbReference type="ARBA" id="ARBA00004496"/>
    </source>
</evidence>
<feature type="domain" description="Histidine kinase" evidence="19">
    <location>
        <begin position="137"/>
        <end position="230"/>
    </location>
</feature>
<evidence type="ECO:0000256" key="4">
    <source>
        <dbReference type="ARBA" id="ARBA00012438"/>
    </source>
</evidence>
<name>A0A841H0Q8_9BACT</name>
<dbReference type="InterPro" id="IPR036890">
    <property type="entry name" value="HATPase_C_sf"/>
</dbReference>
<organism evidence="20 21">
    <name type="scientific">Longimicrobium terrae</name>
    <dbReference type="NCBI Taxonomy" id="1639882"/>
    <lineage>
        <taxon>Bacteria</taxon>
        <taxon>Pseudomonadati</taxon>
        <taxon>Gemmatimonadota</taxon>
        <taxon>Longimicrobiia</taxon>
        <taxon>Longimicrobiales</taxon>
        <taxon>Longimicrobiaceae</taxon>
        <taxon>Longimicrobium</taxon>
    </lineage>
</organism>
<evidence type="ECO:0000256" key="8">
    <source>
        <dbReference type="ARBA" id="ARBA00022553"/>
    </source>
</evidence>
<evidence type="ECO:0000256" key="13">
    <source>
        <dbReference type="ARBA" id="ARBA00022840"/>
    </source>
</evidence>
<dbReference type="InterPro" id="IPR005467">
    <property type="entry name" value="His_kinase_dom"/>
</dbReference>
<dbReference type="Gene3D" id="1.20.5.1930">
    <property type="match status" value="1"/>
</dbReference>
<dbReference type="PANTHER" id="PTHR24421">
    <property type="entry name" value="NITRATE/NITRITE SENSOR PROTEIN NARX-RELATED"/>
    <property type="match status" value="1"/>
</dbReference>
<evidence type="ECO:0000256" key="2">
    <source>
        <dbReference type="ARBA" id="ARBA00001966"/>
    </source>
</evidence>
<dbReference type="InterPro" id="IPR003594">
    <property type="entry name" value="HATPase_dom"/>
</dbReference>
<dbReference type="EC" id="2.7.13.3" evidence="4"/>
<keyword evidence="16" id="KW-0411">Iron-sulfur</keyword>
<keyword evidence="14" id="KW-0408">Iron</keyword>
<keyword evidence="15" id="KW-0902">Two-component regulatory system</keyword>
<protein>
    <recommendedName>
        <fullName evidence="5">Oxygen sensor histidine kinase NreB</fullName>
        <ecNumber evidence="4">2.7.13.3</ecNumber>
    </recommendedName>
    <alternativeName>
        <fullName evidence="18">Nitrogen regulation protein B</fullName>
    </alternativeName>
</protein>
<accession>A0A841H0Q8</accession>
<comment type="function">
    <text evidence="17">Member of the two-component regulatory system NreB/NreC involved in the control of dissimilatory nitrate/nitrite reduction in response to oxygen. NreB functions as a direct oxygen sensor histidine kinase which is autophosphorylated, in the absence of oxygen, probably at the conserved histidine residue, and transfers its phosphate group probably to a conserved aspartate residue of NreC. NreB/NreC activates the expression of the nitrate (narGHJI) and nitrite (nir) reductase operons, as well as the putative nitrate transporter gene narT.</text>
</comment>
<sequence length="235" mass="25668">MSAPAAPTREISASHRMMQVTEWELQRILLDIHDGPVQHMFAALSQLDLLRRALVSAECLSPEAEDRVARIRQLLEGGLNEVRSFIGAFRPPEFEARGLVALVENLLLQHEAMTDTQVALEVRGPVPDLAVPVKIGLYRVLQEALSNAYRHGGADRVAVRLRGAAGREGPRLRMTVSDNGDGFDPARMAEGRHFGLQGMRDRVEMIGGRFRLRSAPGAGALIAVEVPSAAPAEEE</sequence>
<evidence type="ECO:0000313" key="21">
    <source>
        <dbReference type="Proteomes" id="UP000582837"/>
    </source>
</evidence>
<dbReference type="GO" id="GO:0005524">
    <property type="term" value="F:ATP binding"/>
    <property type="evidence" value="ECO:0007669"/>
    <property type="project" value="UniProtKB-KW"/>
</dbReference>
<evidence type="ECO:0000259" key="19">
    <source>
        <dbReference type="PROSITE" id="PS50109"/>
    </source>
</evidence>
<dbReference type="SMART" id="SM00387">
    <property type="entry name" value="HATPase_c"/>
    <property type="match status" value="1"/>
</dbReference>
<keyword evidence="7" id="KW-0963">Cytoplasm</keyword>
<proteinExistence type="predicted"/>
<dbReference type="InterPro" id="IPR004358">
    <property type="entry name" value="Sig_transdc_His_kin-like_C"/>
</dbReference>